<dbReference type="Proteomes" id="UP000239352">
    <property type="component" value="Unassembled WGS sequence"/>
</dbReference>
<evidence type="ECO:0000256" key="3">
    <source>
        <dbReference type="ARBA" id="ARBA00022827"/>
    </source>
</evidence>
<dbReference type="Gene3D" id="3.50.50.60">
    <property type="entry name" value="FAD/NAD(P)-binding domain"/>
    <property type="match status" value="2"/>
</dbReference>
<dbReference type="InterPro" id="IPR036188">
    <property type="entry name" value="FAD/NAD-bd_sf"/>
</dbReference>
<evidence type="ECO:0000259" key="5">
    <source>
        <dbReference type="Pfam" id="PF07992"/>
    </source>
</evidence>
<name>A0A2T0GRL5_ACTMO</name>
<dbReference type="RefSeq" id="WP_106115339.1">
    <property type="nucleotide sequence ID" value="NZ_PVSR01000066.1"/>
</dbReference>
<dbReference type="InParanoid" id="A0A2T0GRL5"/>
<dbReference type="PANTHER" id="PTHR43557:SF2">
    <property type="entry name" value="RIESKE DOMAIN-CONTAINING PROTEIN-RELATED"/>
    <property type="match status" value="1"/>
</dbReference>
<evidence type="ECO:0000256" key="2">
    <source>
        <dbReference type="ARBA" id="ARBA00022630"/>
    </source>
</evidence>
<reference evidence="7 8" key="1">
    <citation type="submission" date="2018-03" db="EMBL/GenBank/DDBJ databases">
        <title>Actinopolyspora mortivallis from Sahara, screening for active biomolecules.</title>
        <authorList>
            <person name="Selama O."/>
            <person name="Wellington E.M.H."/>
            <person name="Hacene H."/>
        </authorList>
    </citation>
    <scope>NUCLEOTIDE SEQUENCE [LARGE SCALE GENOMIC DNA]</scope>
    <source>
        <strain evidence="7 8">M5A</strain>
    </source>
</reference>
<dbReference type="InterPro" id="IPR028202">
    <property type="entry name" value="Reductase_C"/>
</dbReference>
<keyword evidence="8" id="KW-1185">Reference proteome</keyword>
<dbReference type="STRING" id="1050202.GCA_000384035_03843"/>
<dbReference type="GO" id="GO:0005737">
    <property type="term" value="C:cytoplasm"/>
    <property type="evidence" value="ECO:0007669"/>
    <property type="project" value="TreeGrafter"/>
</dbReference>
<proteinExistence type="predicted"/>
<dbReference type="Gene3D" id="3.30.390.30">
    <property type="match status" value="1"/>
</dbReference>
<evidence type="ECO:0000313" key="8">
    <source>
        <dbReference type="Proteomes" id="UP000239352"/>
    </source>
</evidence>
<feature type="domain" description="FAD/NAD(P)-binding" evidence="5">
    <location>
        <begin position="5"/>
        <end position="299"/>
    </location>
</feature>
<dbReference type="Pfam" id="PF14759">
    <property type="entry name" value="Reductase_C"/>
    <property type="match status" value="1"/>
</dbReference>
<accession>A0A2T0GRL5</accession>
<gene>
    <name evidence="7" type="ORF">CEP50_19335</name>
</gene>
<comment type="caution">
    <text evidence="7">The sequence shown here is derived from an EMBL/GenBank/DDBJ whole genome shotgun (WGS) entry which is preliminary data.</text>
</comment>
<sequence>MTERFVVVGGGLAGARTARELRNKGFTGEIDLVCAEEIPPYERPPLSKDYLAGAVTSEEFLVQPREWYAEHGVRLRLGTRASAVYPTSHRVELADGTVLDYDRLVLATGSRPRRLPLPGADARGVHCLRRLGDADRLRETLRRIRRLVVIGAGWIGLEVAAVARNQGVQVCVVENAPTPLAAALGPRMGEVFADLHREHGVDLRLSNRVSEIHSRGGVTGVRTVDGADIPADAVLVAVGARPEIALAADAGLDVGEGVLVDTGMTTSDPDILAVGDIAETRHPVLGRIRVEHWANALKQPRVAAATMLGEAAAHTEVPYFFTDQYDLGMEYHGRVPDGVEDRVLVRGNLSSRRFVAFWLDGDNRVWAGMNVNVFDVSRSVRALVESGQPVDPRRLVDTTHPLEELAASHERNVNPV</sequence>
<evidence type="ECO:0000256" key="4">
    <source>
        <dbReference type="ARBA" id="ARBA00023002"/>
    </source>
</evidence>
<dbReference type="Pfam" id="PF07992">
    <property type="entry name" value="Pyr_redox_2"/>
    <property type="match status" value="1"/>
</dbReference>
<keyword evidence="4" id="KW-0560">Oxidoreductase</keyword>
<dbReference type="FunCoup" id="A0A2T0GRL5">
    <property type="interactions" value="209"/>
</dbReference>
<keyword evidence="3" id="KW-0274">FAD</keyword>
<dbReference type="PRINTS" id="PR00411">
    <property type="entry name" value="PNDRDTASEI"/>
</dbReference>
<dbReference type="AlphaFoldDB" id="A0A2T0GRL5"/>
<dbReference type="SUPFAM" id="SSF55424">
    <property type="entry name" value="FAD/NAD-linked reductases, dimerisation (C-terminal) domain"/>
    <property type="match status" value="1"/>
</dbReference>
<dbReference type="EMBL" id="PVSR01000066">
    <property type="protein sequence ID" value="PRW61693.1"/>
    <property type="molecule type" value="Genomic_DNA"/>
</dbReference>
<organism evidence="7 8">
    <name type="scientific">Actinopolyspora mortivallis</name>
    <dbReference type="NCBI Taxonomy" id="33906"/>
    <lineage>
        <taxon>Bacteria</taxon>
        <taxon>Bacillati</taxon>
        <taxon>Actinomycetota</taxon>
        <taxon>Actinomycetes</taxon>
        <taxon>Actinopolysporales</taxon>
        <taxon>Actinopolysporaceae</taxon>
        <taxon>Actinopolyspora</taxon>
    </lineage>
</organism>
<comment type="cofactor">
    <cofactor evidence="1">
        <name>FAD</name>
        <dbReference type="ChEBI" id="CHEBI:57692"/>
    </cofactor>
</comment>
<evidence type="ECO:0000313" key="7">
    <source>
        <dbReference type="EMBL" id="PRW61693.1"/>
    </source>
</evidence>
<dbReference type="InterPro" id="IPR023753">
    <property type="entry name" value="FAD/NAD-binding_dom"/>
</dbReference>
<protein>
    <submittedName>
        <fullName evidence="7">FAD-dependent oxidoreductase</fullName>
    </submittedName>
</protein>
<dbReference type="GO" id="GO:0016651">
    <property type="term" value="F:oxidoreductase activity, acting on NAD(P)H"/>
    <property type="evidence" value="ECO:0007669"/>
    <property type="project" value="TreeGrafter"/>
</dbReference>
<evidence type="ECO:0000256" key="1">
    <source>
        <dbReference type="ARBA" id="ARBA00001974"/>
    </source>
</evidence>
<dbReference type="InterPro" id="IPR050446">
    <property type="entry name" value="FAD-oxidoreductase/Apoptosis"/>
</dbReference>
<keyword evidence="2" id="KW-0285">Flavoprotein</keyword>
<dbReference type="InterPro" id="IPR016156">
    <property type="entry name" value="FAD/NAD-linked_Rdtase_dimer_sf"/>
</dbReference>
<evidence type="ECO:0000259" key="6">
    <source>
        <dbReference type="Pfam" id="PF14759"/>
    </source>
</evidence>
<dbReference type="PRINTS" id="PR00368">
    <property type="entry name" value="FADPNR"/>
</dbReference>
<dbReference type="SUPFAM" id="SSF51905">
    <property type="entry name" value="FAD/NAD(P)-binding domain"/>
    <property type="match status" value="2"/>
</dbReference>
<feature type="domain" description="Reductase C-terminal" evidence="6">
    <location>
        <begin position="319"/>
        <end position="406"/>
    </location>
</feature>
<dbReference type="PANTHER" id="PTHR43557">
    <property type="entry name" value="APOPTOSIS-INDUCING FACTOR 1"/>
    <property type="match status" value="1"/>
</dbReference>